<proteinExistence type="predicted"/>
<dbReference type="RefSeq" id="WP_118922273.1">
    <property type="nucleotide sequence ID" value="NZ_QWEG01000010.1"/>
</dbReference>
<evidence type="ECO:0000313" key="2">
    <source>
        <dbReference type="Proteomes" id="UP000284416"/>
    </source>
</evidence>
<evidence type="ECO:0008006" key="3">
    <source>
        <dbReference type="Google" id="ProtNLM"/>
    </source>
</evidence>
<keyword evidence="2" id="KW-1185">Reference proteome</keyword>
<organism evidence="1 2">
    <name type="scientific">Neobacillus notoginsengisoli</name>
    <dbReference type="NCBI Taxonomy" id="1578198"/>
    <lineage>
        <taxon>Bacteria</taxon>
        <taxon>Bacillati</taxon>
        <taxon>Bacillota</taxon>
        <taxon>Bacilli</taxon>
        <taxon>Bacillales</taxon>
        <taxon>Bacillaceae</taxon>
        <taxon>Neobacillus</taxon>
    </lineage>
</organism>
<sequence>MQGTCDHCGKVFNVKMKTKHHPKKVIETYFKCPHCKHNYTCFATNPDIRKMQEDIKPIKNNIFRSAMQREINEKMKILKGEIMK</sequence>
<dbReference type="Proteomes" id="UP000284416">
    <property type="component" value="Unassembled WGS sequence"/>
</dbReference>
<dbReference type="AlphaFoldDB" id="A0A417YRH9"/>
<dbReference type="EMBL" id="QWEG01000010">
    <property type="protein sequence ID" value="RHW37309.1"/>
    <property type="molecule type" value="Genomic_DNA"/>
</dbReference>
<gene>
    <name evidence="1" type="ORF">D1B31_16210</name>
</gene>
<name>A0A417YRH9_9BACI</name>
<dbReference type="OrthoDB" id="1918216at2"/>
<reference evidence="1 2" key="1">
    <citation type="journal article" date="2017" name="Int. J. Syst. Evol. Microbiol.">
        <title>Bacillus notoginsengisoli sp. nov., a novel bacterium isolated from the rhizosphere of Panax notoginseng.</title>
        <authorList>
            <person name="Zhang M.Y."/>
            <person name="Cheng J."/>
            <person name="Cai Y."/>
            <person name="Zhang T.Y."/>
            <person name="Wu Y.Y."/>
            <person name="Manikprabhu D."/>
            <person name="Li W.J."/>
            <person name="Zhang Y.X."/>
        </authorList>
    </citation>
    <scope>NUCLEOTIDE SEQUENCE [LARGE SCALE GENOMIC DNA]</scope>
    <source>
        <strain evidence="1 2">JCM 30743</strain>
    </source>
</reference>
<accession>A0A417YRH9</accession>
<evidence type="ECO:0000313" key="1">
    <source>
        <dbReference type="EMBL" id="RHW37309.1"/>
    </source>
</evidence>
<comment type="caution">
    <text evidence="1">The sequence shown here is derived from an EMBL/GenBank/DDBJ whole genome shotgun (WGS) entry which is preliminary data.</text>
</comment>
<protein>
    <recommendedName>
        <fullName evidence="3">C2H2-type domain-containing protein</fullName>
    </recommendedName>
</protein>